<proteinExistence type="predicted"/>
<dbReference type="InterPro" id="IPR004927">
    <property type="entry name" value="MerB"/>
</dbReference>
<dbReference type="RefSeq" id="WP_342808844.1">
    <property type="nucleotide sequence ID" value="NZ_JAOPJZ010000007.1"/>
</dbReference>
<dbReference type="EMBL" id="JAOPJZ010000007">
    <property type="protein sequence ID" value="MCU4752512.1"/>
    <property type="molecule type" value="Genomic_DNA"/>
</dbReference>
<dbReference type="Pfam" id="PF03243">
    <property type="entry name" value="MerB"/>
    <property type="match status" value="1"/>
</dbReference>
<dbReference type="AlphaFoldDB" id="A0AAP2Z882"/>
<gene>
    <name evidence="2" type="ORF">OB919_11010</name>
</gene>
<evidence type="ECO:0000313" key="3">
    <source>
        <dbReference type="Proteomes" id="UP001321047"/>
    </source>
</evidence>
<dbReference type="Proteomes" id="UP001321047">
    <property type="component" value="Unassembled WGS sequence"/>
</dbReference>
<comment type="caution">
    <text evidence="2">The sequence shown here is derived from an EMBL/GenBank/DDBJ whole genome shotgun (WGS) entry which is preliminary data.</text>
</comment>
<keyword evidence="2" id="KW-0456">Lyase</keyword>
<accession>A0AAP2Z882</accession>
<evidence type="ECO:0000313" key="2">
    <source>
        <dbReference type="EMBL" id="MCU4752512.1"/>
    </source>
</evidence>
<keyword evidence="3" id="KW-1185">Reference proteome</keyword>
<reference evidence="2 3" key="1">
    <citation type="submission" date="2022-09" db="EMBL/GenBank/DDBJ databases">
        <title>Enrichment on poylsaccharides allowed isolation of novel metabolic and taxonomic groups of Haloarchaea.</title>
        <authorList>
            <person name="Sorokin D.Y."/>
            <person name="Elcheninov A.G."/>
            <person name="Khizhniak T.V."/>
            <person name="Kolganova T.V."/>
            <person name="Kublanov I.V."/>
        </authorList>
    </citation>
    <scope>NUCLEOTIDE SEQUENCE [LARGE SCALE GENOMIC DNA]</scope>
    <source>
        <strain evidence="2 3">AArc-curdl1</strain>
    </source>
</reference>
<dbReference type="GO" id="GO:0018836">
    <property type="term" value="F:alkylmercury lyase activity"/>
    <property type="evidence" value="ECO:0007669"/>
    <property type="project" value="InterPro"/>
</dbReference>
<dbReference type="InterPro" id="IPR053717">
    <property type="entry name" value="MerB_lyase_sf"/>
</dbReference>
<sequence>MTDCSCRDDTESESGEETSTPDRLITDEPVLEAELPEELQSRLGEFLGTDSVGTLGEWAAEVRRHVGDDSITLEELCLTGTESDHWGTVGDERYHFACFYDAVILAALTDRPVDIRTKSPSGTVIEARAVGTEELTVTPEEAVFSFGIDDDVEPPGGTESPSLEAGYAAICPYVKAFPTPSAYRQWETQCGAETVALPLEGATALAAQLVE</sequence>
<name>A0AAP2Z882_9EURY</name>
<evidence type="ECO:0000256" key="1">
    <source>
        <dbReference type="SAM" id="MobiDB-lite"/>
    </source>
</evidence>
<feature type="region of interest" description="Disordered" evidence="1">
    <location>
        <begin position="1"/>
        <end position="29"/>
    </location>
</feature>
<protein>
    <submittedName>
        <fullName evidence="2">Alkylmercury lyase family protein</fullName>
    </submittedName>
</protein>
<organism evidence="2 3">
    <name type="scientific">Natronosalvus hydrolyticus</name>
    <dbReference type="NCBI Taxonomy" id="2979988"/>
    <lineage>
        <taxon>Archaea</taxon>
        <taxon>Methanobacteriati</taxon>
        <taxon>Methanobacteriota</taxon>
        <taxon>Stenosarchaea group</taxon>
        <taxon>Halobacteria</taxon>
        <taxon>Halobacteriales</taxon>
        <taxon>Natrialbaceae</taxon>
        <taxon>Natronosalvus</taxon>
    </lineage>
</organism>
<dbReference type="Gene3D" id="3.30.450.410">
    <property type="match status" value="1"/>
</dbReference>
<dbReference type="SUPFAM" id="SSF160387">
    <property type="entry name" value="NosL/MerB-like"/>
    <property type="match status" value="1"/>
</dbReference>